<dbReference type="GO" id="GO:0016747">
    <property type="term" value="F:acyltransferase activity, transferring groups other than amino-acyl groups"/>
    <property type="evidence" value="ECO:0007669"/>
    <property type="project" value="InterPro"/>
</dbReference>
<organism evidence="2 3">
    <name type="scientific">Fusarium coffeatum</name>
    <dbReference type="NCBI Taxonomy" id="231269"/>
    <lineage>
        <taxon>Eukaryota</taxon>
        <taxon>Fungi</taxon>
        <taxon>Dikarya</taxon>
        <taxon>Ascomycota</taxon>
        <taxon>Pezizomycotina</taxon>
        <taxon>Sordariomycetes</taxon>
        <taxon>Hypocreomycetidae</taxon>
        <taxon>Hypocreales</taxon>
        <taxon>Nectriaceae</taxon>
        <taxon>Fusarium</taxon>
        <taxon>Fusarium incarnatum-equiseti species complex</taxon>
    </lineage>
</organism>
<evidence type="ECO:0000313" key="2">
    <source>
        <dbReference type="EMBL" id="RBR24259.1"/>
    </source>
</evidence>
<evidence type="ECO:0000259" key="1">
    <source>
        <dbReference type="PROSITE" id="PS51186"/>
    </source>
</evidence>
<dbReference type="PANTHER" id="PTHR42791:SF2">
    <property type="entry name" value="N-ACETYLTRANSFERASE DOMAIN-CONTAINING PROTEIN"/>
    <property type="match status" value="1"/>
</dbReference>
<dbReference type="PANTHER" id="PTHR42791">
    <property type="entry name" value="GNAT FAMILY ACETYLTRANSFERASE"/>
    <property type="match status" value="1"/>
</dbReference>
<feature type="domain" description="N-acetyltransferase" evidence="1">
    <location>
        <begin position="85"/>
        <end position="223"/>
    </location>
</feature>
<dbReference type="InterPro" id="IPR000182">
    <property type="entry name" value="GNAT_dom"/>
</dbReference>
<reference evidence="2 3" key="1">
    <citation type="submission" date="2018-06" db="EMBL/GenBank/DDBJ databases">
        <title>Fusarium incarnatum-equiseti species complex species 28.</title>
        <authorList>
            <person name="Gardiner D.M."/>
        </authorList>
    </citation>
    <scope>NUCLEOTIDE SEQUENCE [LARGE SCALE GENOMIC DNA]</scope>
    <source>
        <strain evidence="2 3">FIESC_28</strain>
    </source>
</reference>
<protein>
    <recommendedName>
        <fullName evidence="1">N-acetyltransferase domain-containing protein</fullName>
    </recommendedName>
</protein>
<dbReference type="OrthoDB" id="61113at2759"/>
<dbReference type="InterPro" id="IPR016181">
    <property type="entry name" value="Acyl_CoA_acyltransferase"/>
</dbReference>
<keyword evidence="3" id="KW-1185">Reference proteome</keyword>
<sequence>MYQVQSPCRVEDGKYIAQSKVAAFWDEAWWRLSWTGRTKDYVLRGITDRSPKNLLTDREVRRHQKVVHNETGDIVGYARWIMPESHKDSWLIAQTPDVSDEEREVFTKRHSEAEFDPRSEHDELDDHMDGWREKYKHANCMELHYIGVRPDHQHQGLASMLVKSGLNAADQLGIDVLVVATGRRGQKLYSKHGFEILEEKSQSMSKFGVDELYETFVMIRRAKE</sequence>
<dbReference type="AlphaFoldDB" id="A0A366S4M9"/>
<dbReference type="CDD" id="cd04301">
    <property type="entry name" value="NAT_SF"/>
    <property type="match status" value="1"/>
</dbReference>
<evidence type="ECO:0000313" key="3">
    <source>
        <dbReference type="Proteomes" id="UP000253153"/>
    </source>
</evidence>
<dbReference type="Gene3D" id="3.40.630.30">
    <property type="match status" value="1"/>
</dbReference>
<dbReference type="GeneID" id="41992437"/>
<dbReference type="Pfam" id="PF00583">
    <property type="entry name" value="Acetyltransf_1"/>
    <property type="match status" value="1"/>
</dbReference>
<dbReference type="PROSITE" id="PS51186">
    <property type="entry name" value="GNAT"/>
    <property type="match status" value="1"/>
</dbReference>
<comment type="caution">
    <text evidence="2">The sequence shown here is derived from an EMBL/GenBank/DDBJ whole genome shotgun (WGS) entry which is preliminary data.</text>
</comment>
<dbReference type="RefSeq" id="XP_031018850.1">
    <property type="nucleotide sequence ID" value="XM_031157141.1"/>
</dbReference>
<proteinExistence type="predicted"/>
<dbReference type="EMBL" id="QKXC01000060">
    <property type="protein sequence ID" value="RBR24259.1"/>
    <property type="molecule type" value="Genomic_DNA"/>
</dbReference>
<dbReference type="Proteomes" id="UP000253153">
    <property type="component" value="Unassembled WGS sequence"/>
</dbReference>
<dbReference type="InterPro" id="IPR052523">
    <property type="entry name" value="Trichothecene_AcTrans"/>
</dbReference>
<accession>A0A366S4M9</accession>
<name>A0A366S4M9_9HYPO</name>
<dbReference type="SUPFAM" id="SSF55729">
    <property type="entry name" value="Acyl-CoA N-acyltransferases (Nat)"/>
    <property type="match status" value="1"/>
</dbReference>
<gene>
    <name evidence="2" type="ORF">FIESC28_02992</name>
</gene>